<reference evidence="8 9" key="1">
    <citation type="submission" date="2023-07" db="EMBL/GenBank/DDBJ databases">
        <title>Genomic Encyclopedia of Type Strains, Phase IV (KMG-IV): sequencing the most valuable type-strain genomes for metagenomic binning, comparative biology and taxonomic classification.</title>
        <authorList>
            <person name="Goeker M."/>
        </authorList>
    </citation>
    <scope>NUCLEOTIDE SEQUENCE [LARGE SCALE GENOMIC DNA]</scope>
    <source>
        <strain evidence="8 9">DSM 17723</strain>
    </source>
</reference>
<evidence type="ECO:0000259" key="7">
    <source>
        <dbReference type="Pfam" id="PF17390"/>
    </source>
</evidence>
<dbReference type="Pfam" id="PF25788">
    <property type="entry name" value="Ig_Rha78A_N"/>
    <property type="match status" value="1"/>
</dbReference>
<evidence type="ECO:0000256" key="3">
    <source>
        <dbReference type="ARBA" id="ARBA00022801"/>
    </source>
</evidence>
<dbReference type="Gene3D" id="2.60.420.10">
    <property type="entry name" value="Maltose phosphorylase, domain 3"/>
    <property type="match status" value="1"/>
</dbReference>
<dbReference type="Pfam" id="PF08531">
    <property type="entry name" value="Bac_rhamnosid_N"/>
    <property type="match status" value="1"/>
</dbReference>
<evidence type="ECO:0000313" key="8">
    <source>
        <dbReference type="EMBL" id="MDQ0224021.1"/>
    </source>
</evidence>
<feature type="domain" description="Alpha-L-rhamnosidase six-hairpin glycosidase" evidence="6">
    <location>
        <begin position="407"/>
        <end position="759"/>
    </location>
</feature>
<organism evidence="8 9">
    <name type="scientific">Metabacillus niabensis</name>
    <dbReference type="NCBI Taxonomy" id="324854"/>
    <lineage>
        <taxon>Bacteria</taxon>
        <taxon>Bacillati</taxon>
        <taxon>Bacillota</taxon>
        <taxon>Bacilli</taxon>
        <taxon>Bacillales</taxon>
        <taxon>Bacillaceae</taxon>
        <taxon>Metabacillus</taxon>
    </lineage>
</organism>
<keyword evidence="8" id="KW-0326">Glycosidase</keyword>
<dbReference type="Gene3D" id="2.60.40.10">
    <property type="entry name" value="Immunoglobulins"/>
    <property type="match status" value="1"/>
</dbReference>
<dbReference type="Pfam" id="PF17389">
    <property type="entry name" value="Bac_rhamnosid6H"/>
    <property type="match status" value="1"/>
</dbReference>
<dbReference type="PIRSF" id="PIRSF010631">
    <property type="entry name" value="A-rhamnsds"/>
    <property type="match status" value="1"/>
</dbReference>
<dbReference type="InterPro" id="IPR013783">
    <property type="entry name" value="Ig-like_fold"/>
</dbReference>
<dbReference type="InterPro" id="IPR035398">
    <property type="entry name" value="Bac_rhamnosid_C"/>
</dbReference>
<dbReference type="Pfam" id="PF05592">
    <property type="entry name" value="Bac_rhamnosid"/>
    <property type="match status" value="1"/>
</dbReference>
<dbReference type="InterPro" id="IPR008902">
    <property type="entry name" value="Rhamnosid_concanavalin"/>
</dbReference>
<comment type="caution">
    <text evidence="8">The sequence shown here is derived from an EMBL/GenBank/DDBJ whole genome shotgun (WGS) entry which is preliminary data.</text>
</comment>
<dbReference type="EMBL" id="JAUSTZ010000001">
    <property type="protein sequence ID" value="MDQ0224021.1"/>
    <property type="molecule type" value="Genomic_DNA"/>
</dbReference>
<dbReference type="Gene3D" id="1.50.10.10">
    <property type="match status" value="1"/>
</dbReference>
<name>A0ABT9YVK7_9BACI</name>
<keyword evidence="9" id="KW-1185">Reference proteome</keyword>
<dbReference type="InterPro" id="IPR008928">
    <property type="entry name" value="6-hairpin_glycosidase_sf"/>
</dbReference>
<dbReference type="InterPro" id="IPR013737">
    <property type="entry name" value="Bac_rhamnosid_N"/>
</dbReference>
<evidence type="ECO:0000256" key="1">
    <source>
        <dbReference type="ARBA" id="ARBA00001445"/>
    </source>
</evidence>
<dbReference type="EC" id="3.2.1.40" evidence="2"/>
<feature type="domain" description="Bacterial alpha-L-rhamnosidase N-terminal" evidence="5">
    <location>
        <begin position="135"/>
        <end position="265"/>
    </location>
</feature>
<dbReference type="PANTHER" id="PTHR33307">
    <property type="entry name" value="ALPHA-RHAMNOSIDASE (EUROFUNG)"/>
    <property type="match status" value="1"/>
</dbReference>
<feature type="domain" description="Alpha-L-rhamnosidase concanavalin-like" evidence="4">
    <location>
        <begin position="305"/>
        <end position="403"/>
    </location>
</feature>
<accession>A0ABT9YVK7</accession>
<dbReference type="InterPro" id="IPR035396">
    <property type="entry name" value="Bac_rhamnosid6H"/>
</dbReference>
<evidence type="ECO:0000313" key="9">
    <source>
        <dbReference type="Proteomes" id="UP001232245"/>
    </source>
</evidence>
<dbReference type="InterPro" id="IPR012341">
    <property type="entry name" value="6hp_glycosidase-like_sf"/>
</dbReference>
<dbReference type="GO" id="GO:0030596">
    <property type="term" value="F:alpha-L-rhamnosidase activity"/>
    <property type="evidence" value="ECO:0007669"/>
    <property type="project" value="UniProtKB-EC"/>
</dbReference>
<proteinExistence type="predicted"/>
<evidence type="ECO:0000259" key="5">
    <source>
        <dbReference type="Pfam" id="PF08531"/>
    </source>
</evidence>
<evidence type="ECO:0000259" key="4">
    <source>
        <dbReference type="Pfam" id="PF05592"/>
    </source>
</evidence>
<sequence length="944" mass="108453">MKIIDLKTNHITNPIGFHLENNLTFSYKVTETSSKQQVAAQIQVALSPAFDEIIYDTERNENLNSLAHQCELSLFPRTRYYWRVKVWGDNGDVAISDVSYFETAKINEKWIGKWITPNLAPDIHPIFEKKVQLAKEVENARVYICGLGLYEMYINEKKVGNEYLTPFNNDYDNWLQYQTYDITDNFINGENKVNILLGNGWYKGRLGFEGGQVNIYGDKFALLAEIHLSYKDGTKEIIATDTSWKVWKSKVIESEIYDGEVYDDTFLDSVEYGVSEINLGYERLTARLSLPVVIKEKRKPLQLIKTPAGETVIDMGQNMVGWIQFKNRLSKGEKVILQFGEILQDGNFYRDNLREAKAEFIYISDGQEKTVRPHFTFYGFRYVKVCGWQSELDLHDFTGCVIYSDLEQTGFIKTSNTLINKLFDNVMWSQKGNFLDIPTDCPQRDERMGWTGDAQVFSGTAAFNMDVYSFFTKYGYDLWLEQKERDGAVPMTVPDIPSPFNPESSSSAWGDAATIIPWNMYLFYGDDSILKQQFESMKAWVDYIKRLDDTSGGHRLWKNGFHFGDWLALDGENPKLPMGKTDNFFIASAFYYYSADIVSKAAGVLGKQEIEREYHQLAQEIRHAIQNEYISPNGRMTIDTQTAYVLALFMNLVPNEQKQRVADDLANRIIKDNKHLKTGFVGTPYLCQVLSEYGHNDLAYTLLLNDDYPSWLYAVKLGATTVWERWNSVLPDGKMNPEGMNSLNHYAYGSIVEWMYRYMVGIQPDETVPGFKHALIAPKPHWRMKWAKGTLNTASGTYLVSWHIQDDGLLDVKVEIPFNSTATLILPDANSRLISVEGDLVNMEQNGSEVVVSLNSGSWNFTYLPDASYVKVFNRKSKLKELLNIPPIKNYVLNEIHEIMAIPPYLMSEYELKTLEEILTKKGESEVTKVRLEKIEMKFRQILS</sequence>
<feature type="domain" description="Alpha-L-rhamnosidase C-terminal" evidence="7">
    <location>
        <begin position="761"/>
        <end position="837"/>
    </location>
</feature>
<protein>
    <recommendedName>
        <fullName evidence="2">alpha-L-rhamnosidase</fullName>
        <ecNumber evidence="2">3.2.1.40</ecNumber>
    </recommendedName>
</protein>
<dbReference type="Gene3D" id="2.60.120.260">
    <property type="entry name" value="Galactose-binding domain-like"/>
    <property type="match status" value="2"/>
</dbReference>
<dbReference type="Proteomes" id="UP001232245">
    <property type="component" value="Unassembled WGS sequence"/>
</dbReference>
<gene>
    <name evidence="8" type="ORF">J2S02_000343</name>
</gene>
<keyword evidence="3 8" id="KW-0378">Hydrolase</keyword>
<dbReference type="SUPFAM" id="SSF48208">
    <property type="entry name" value="Six-hairpin glycosidases"/>
    <property type="match status" value="1"/>
</dbReference>
<dbReference type="InterPro" id="IPR016007">
    <property type="entry name" value="Alpha_rhamnosid"/>
</dbReference>
<comment type="catalytic activity">
    <reaction evidence="1">
        <text>Hydrolysis of terminal non-reducing alpha-L-rhamnose residues in alpha-L-rhamnosides.</text>
        <dbReference type="EC" id="3.2.1.40"/>
    </reaction>
</comment>
<dbReference type="Pfam" id="PF17390">
    <property type="entry name" value="Bac_rhamnosid_C"/>
    <property type="match status" value="1"/>
</dbReference>
<dbReference type="PANTHER" id="PTHR33307:SF6">
    <property type="entry name" value="ALPHA-RHAMNOSIDASE (EUROFUNG)-RELATED"/>
    <property type="match status" value="1"/>
</dbReference>
<dbReference type="RefSeq" id="WP_174879585.1">
    <property type="nucleotide sequence ID" value="NZ_CADEPK010000032.1"/>
</dbReference>
<evidence type="ECO:0000256" key="2">
    <source>
        <dbReference type="ARBA" id="ARBA00012652"/>
    </source>
</evidence>
<evidence type="ECO:0000259" key="6">
    <source>
        <dbReference type="Pfam" id="PF17389"/>
    </source>
</evidence>